<comment type="caution">
    <text evidence="1">The sequence shown here is derived from an EMBL/GenBank/DDBJ whole genome shotgun (WGS) entry which is preliminary data.</text>
</comment>
<dbReference type="EMBL" id="AMFJ01034237">
    <property type="protein sequence ID" value="EKD29862.1"/>
    <property type="molecule type" value="Genomic_DNA"/>
</dbReference>
<proteinExistence type="predicted"/>
<accession>K1XXA7</accession>
<name>K1XXA7_9BACT</name>
<sequence length="155" mass="18910">MEELGLRVLGRVISRNASMNRCEPRAVVKWVGLKPGQNKRIRNTHVWLFHSRLSSSLRWLPQWRALSRSRRWRYLWRWAYILWNQARARFPRRVPDERLYFPPPCPHRKRASAARVRSWQSSWYPRDRTLVKSPLFGAFGRFRTEKFPFGYFPRK</sequence>
<reference evidence="1" key="1">
    <citation type="journal article" date="2012" name="Science">
        <title>Fermentation, hydrogen, and sulfur metabolism in multiple uncultivated bacterial phyla.</title>
        <authorList>
            <person name="Wrighton K.C."/>
            <person name="Thomas B.C."/>
            <person name="Sharon I."/>
            <person name="Miller C.S."/>
            <person name="Castelle C.J."/>
            <person name="VerBerkmoes N.C."/>
            <person name="Wilkins M.J."/>
            <person name="Hettich R.L."/>
            <person name="Lipton M.S."/>
            <person name="Williams K.H."/>
            <person name="Long P.E."/>
            <person name="Banfield J.F."/>
        </authorList>
    </citation>
    <scope>NUCLEOTIDE SEQUENCE [LARGE SCALE GENOMIC DNA]</scope>
</reference>
<protein>
    <submittedName>
        <fullName evidence="1">Uncharacterized protein</fullName>
    </submittedName>
</protein>
<gene>
    <name evidence="1" type="ORF">ACD_78C00237G0002</name>
</gene>
<organism evidence="1">
    <name type="scientific">uncultured bacterium</name>
    <name type="common">gcode 4</name>
    <dbReference type="NCBI Taxonomy" id="1234023"/>
    <lineage>
        <taxon>Bacteria</taxon>
        <taxon>environmental samples</taxon>
    </lineage>
</organism>
<dbReference type="AlphaFoldDB" id="K1XXA7"/>
<evidence type="ECO:0000313" key="1">
    <source>
        <dbReference type="EMBL" id="EKD29862.1"/>
    </source>
</evidence>